<dbReference type="PROSITE" id="PS00463">
    <property type="entry name" value="ZN2_CY6_FUNGAL_1"/>
    <property type="match status" value="1"/>
</dbReference>
<dbReference type="PROSITE" id="PS50048">
    <property type="entry name" value="ZN2_CY6_FUNGAL_2"/>
    <property type="match status" value="1"/>
</dbReference>
<gene>
    <name evidence="7" type="ORF">CLO192961_LOCUS154714</name>
</gene>
<evidence type="ECO:0000256" key="5">
    <source>
        <dbReference type="ARBA" id="ARBA00023242"/>
    </source>
</evidence>
<organism evidence="7 8">
    <name type="scientific">Bionectria ochroleuca</name>
    <name type="common">Gliocladium roseum</name>
    <dbReference type="NCBI Taxonomy" id="29856"/>
    <lineage>
        <taxon>Eukaryota</taxon>
        <taxon>Fungi</taxon>
        <taxon>Dikarya</taxon>
        <taxon>Ascomycota</taxon>
        <taxon>Pezizomycotina</taxon>
        <taxon>Sordariomycetes</taxon>
        <taxon>Hypocreomycetidae</taxon>
        <taxon>Hypocreales</taxon>
        <taxon>Bionectriaceae</taxon>
        <taxon>Clonostachys</taxon>
    </lineage>
</organism>
<comment type="subcellular location">
    <subcellularLocation>
        <location evidence="1">Nucleus</location>
    </subcellularLocation>
</comment>
<dbReference type="InterPro" id="IPR050815">
    <property type="entry name" value="TF_fung"/>
</dbReference>
<dbReference type="CDD" id="cd00067">
    <property type="entry name" value="GAL4"/>
    <property type="match status" value="1"/>
</dbReference>
<evidence type="ECO:0000313" key="7">
    <source>
        <dbReference type="EMBL" id="VUC24980.1"/>
    </source>
</evidence>
<protein>
    <recommendedName>
        <fullName evidence="6">Zn(2)-C6 fungal-type domain-containing protein</fullName>
    </recommendedName>
</protein>
<sequence>MERPRPRRVSRACVPCRRKKVKCQGEQPACSFCRRLGQTCEYKPATYDLSYEADGSNVSSRIDSLETKLDQVLNSLRYLMLRGMLIEDRIIQLEGELATTDLEAAGEIYLQWCHDQPISLFRKDGFLGTLESRDQELQLAICIFTARFPPGNFTDEKRQEVASTVKSCRKLVTDRIANRTVRLSTLQCLCIFSMIGFAGNYKHIGHPYLCRVDFANSRTQDGDSTQAGLDLTMATYLKDALPLGSSLGNPEEYRLCVQSISTLQNLQGCIPDFSKSILGGTFLQLANKPQDYEKYYTVQDTNPENEFYHGILQYKAQAAEIWHMTRAYAVARVDADSLPPWSPQSDYSLVMLRNLEFECRFPLKYRYATSNFGGMSSEP</sequence>
<evidence type="ECO:0000256" key="2">
    <source>
        <dbReference type="ARBA" id="ARBA00022723"/>
    </source>
</evidence>
<evidence type="ECO:0000259" key="6">
    <source>
        <dbReference type="PROSITE" id="PS50048"/>
    </source>
</evidence>
<dbReference type="EMBL" id="CABFNS010000729">
    <property type="protein sequence ID" value="VUC24980.1"/>
    <property type="molecule type" value="Genomic_DNA"/>
</dbReference>
<dbReference type="PANTHER" id="PTHR47338:SF9">
    <property type="entry name" value="ZN(II)2CYS6 TRANSCRIPTION FACTOR (EUROFUNG)"/>
    <property type="match status" value="1"/>
</dbReference>
<accession>A0ABY6U1Q0</accession>
<evidence type="ECO:0000256" key="1">
    <source>
        <dbReference type="ARBA" id="ARBA00004123"/>
    </source>
</evidence>
<proteinExistence type="predicted"/>
<evidence type="ECO:0000313" key="8">
    <source>
        <dbReference type="Proteomes" id="UP000766486"/>
    </source>
</evidence>
<keyword evidence="4" id="KW-0804">Transcription</keyword>
<comment type="caution">
    <text evidence="7">The sequence shown here is derived from an EMBL/GenBank/DDBJ whole genome shotgun (WGS) entry which is preliminary data.</text>
</comment>
<dbReference type="Gene3D" id="4.10.240.10">
    <property type="entry name" value="Zn(2)-C6 fungal-type DNA-binding domain"/>
    <property type="match status" value="1"/>
</dbReference>
<keyword evidence="3" id="KW-0805">Transcription regulation</keyword>
<keyword evidence="8" id="KW-1185">Reference proteome</keyword>
<dbReference type="Proteomes" id="UP000766486">
    <property type="component" value="Unassembled WGS sequence"/>
</dbReference>
<evidence type="ECO:0000256" key="4">
    <source>
        <dbReference type="ARBA" id="ARBA00023163"/>
    </source>
</evidence>
<dbReference type="SMART" id="SM00066">
    <property type="entry name" value="GAL4"/>
    <property type="match status" value="1"/>
</dbReference>
<dbReference type="InterPro" id="IPR001138">
    <property type="entry name" value="Zn2Cys6_DnaBD"/>
</dbReference>
<feature type="domain" description="Zn(2)-C6 fungal-type" evidence="6">
    <location>
        <begin position="12"/>
        <end position="42"/>
    </location>
</feature>
<evidence type="ECO:0000256" key="3">
    <source>
        <dbReference type="ARBA" id="ARBA00023015"/>
    </source>
</evidence>
<dbReference type="PANTHER" id="PTHR47338">
    <property type="entry name" value="ZN(II)2CYS6 TRANSCRIPTION FACTOR (EUROFUNG)-RELATED"/>
    <property type="match status" value="1"/>
</dbReference>
<dbReference type="Pfam" id="PF00172">
    <property type="entry name" value="Zn_clus"/>
    <property type="match status" value="1"/>
</dbReference>
<keyword evidence="2" id="KW-0479">Metal-binding</keyword>
<dbReference type="InterPro" id="IPR036864">
    <property type="entry name" value="Zn2-C6_fun-type_DNA-bd_sf"/>
</dbReference>
<name>A0ABY6U1Q0_BIOOC</name>
<reference evidence="7 8" key="1">
    <citation type="submission" date="2019-06" db="EMBL/GenBank/DDBJ databases">
        <authorList>
            <person name="Broberg M."/>
        </authorList>
    </citation>
    <scope>NUCLEOTIDE SEQUENCE [LARGE SCALE GENOMIC DNA]</scope>
</reference>
<dbReference type="SUPFAM" id="SSF57701">
    <property type="entry name" value="Zn2/Cys6 DNA-binding domain"/>
    <property type="match status" value="1"/>
</dbReference>
<keyword evidence="5" id="KW-0539">Nucleus</keyword>